<evidence type="ECO:0000259" key="8">
    <source>
        <dbReference type="Pfam" id="PF22691"/>
    </source>
</evidence>
<dbReference type="GO" id="GO:0008289">
    <property type="term" value="F:lipid binding"/>
    <property type="evidence" value="ECO:0007669"/>
    <property type="project" value="UniProtKB-KW"/>
</dbReference>
<dbReference type="KEGG" id="nsl:BOX37_17575"/>
<dbReference type="GO" id="GO:0016747">
    <property type="term" value="F:acyltransferase activity, transferring groups other than amino-acyl groups"/>
    <property type="evidence" value="ECO:0007669"/>
    <property type="project" value="InterPro"/>
</dbReference>
<dbReference type="EMBL" id="CP018082">
    <property type="protein sequence ID" value="APE35457.1"/>
    <property type="molecule type" value="Genomic_DNA"/>
</dbReference>
<dbReference type="OrthoDB" id="9785768at2"/>
<dbReference type="InterPro" id="IPR055140">
    <property type="entry name" value="Thiolase_C_2"/>
</dbReference>
<feature type="domain" description="Thiolase C-terminal" evidence="8">
    <location>
        <begin position="270"/>
        <end position="408"/>
    </location>
</feature>
<dbReference type="PROSITE" id="PS00737">
    <property type="entry name" value="THIOLASE_2"/>
    <property type="match status" value="1"/>
</dbReference>
<dbReference type="PANTHER" id="PTHR42870">
    <property type="entry name" value="ACETYL-COA C-ACETYLTRANSFERASE"/>
    <property type="match status" value="1"/>
</dbReference>
<dbReference type="CDD" id="cd00829">
    <property type="entry name" value="SCP-x_thiolase"/>
    <property type="match status" value="1"/>
</dbReference>
<dbReference type="EC" id="2.3.1.176" evidence="1"/>
<keyword evidence="3 9" id="KW-0808">Transferase</keyword>
<name>A0A1J0VTW6_9NOCA</name>
<keyword evidence="10" id="KW-1185">Reference proteome</keyword>
<dbReference type="GO" id="GO:0006869">
    <property type="term" value="P:lipid transport"/>
    <property type="evidence" value="ECO:0007669"/>
    <property type="project" value="UniProtKB-KW"/>
</dbReference>
<evidence type="ECO:0000256" key="4">
    <source>
        <dbReference type="ARBA" id="ARBA00023055"/>
    </source>
</evidence>
<evidence type="ECO:0000256" key="1">
    <source>
        <dbReference type="ARBA" id="ARBA00012352"/>
    </source>
</evidence>
<gene>
    <name evidence="9" type="ORF">BOX37_17575</name>
</gene>
<feature type="domain" description="Thiolase N-terminal" evidence="7">
    <location>
        <begin position="5"/>
        <end position="140"/>
    </location>
</feature>
<dbReference type="NCBIfam" id="NF004936">
    <property type="entry name" value="PRK06289.1"/>
    <property type="match status" value="1"/>
</dbReference>
<dbReference type="Pfam" id="PF22691">
    <property type="entry name" value="Thiolase_C_1"/>
    <property type="match status" value="1"/>
</dbReference>
<dbReference type="Pfam" id="PF00108">
    <property type="entry name" value="Thiolase_N"/>
    <property type="match status" value="1"/>
</dbReference>
<dbReference type="AlphaFoldDB" id="A0A1J0VTW6"/>
<keyword evidence="4" id="KW-0445">Lipid transport</keyword>
<dbReference type="PANTHER" id="PTHR42870:SF1">
    <property type="entry name" value="NON-SPECIFIC LIPID-TRANSFER PROTEIN-LIKE 2"/>
    <property type="match status" value="1"/>
</dbReference>
<sequence length="415" mass="43718">MTNPVYVLGGAQTDFARNWSKERLGLVDMFAETVPAALADARVDDHEVDVVHVSNLAGELFAGQAQLGGMVVAAVPGLDGRPSTRHEAACASGSTAVLAACADIESGRYDLALVVGAELMRNVSAQTAAEYLGTAAWAGREALNVKYPWPALFAEIAREYERRYGLDHAHLGRFAEIAFGNGSRNGLAQTRDWDFPAGSFDENDEVNPVVEGTLRKTDCGRITDGAAAVVLAGPEFAQAWARRTGADLDREATIAGFGHRTATLLLADKLTQSAEQDHLFPHLRGAVEDAYRRAGISGVVDLDVAEIHDCFTINGLVTLEHIGLADPGKGGEAVMDGSIELGGRLPVNPSGGLMSHGHPVGATGVRMVLDATRQVTGRAGDHQVDNARRALTVNIGGSFTTAVSTVVTRGTRTTA</sequence>
<keyword evidence="5" id="KW-0446">Lipid-binding</keyword>
<dbReference type="InterPro" id="IPR002155">
    <property type="entry name" value="Thiolase"/>
</dbReference>
<dbReference type="Gene3D" id="3.40.47.10">
    <property type="match status" value="1"/>
</dbReference>
<organism evidence="9 10">
    <name type="scientific">Nocardia mangyaensis</name>
    <dbReference type="NCBI Taxonomy" id="2213200"/>
    <lineage>
        <taxon>Bacteria</taxon>
        <taxon>Bacillati</taxon>
        <taxon>Actinomycetota</taxon>
        <taxon>Actinomycetes</taxon>
        <taxon>Mycobacteriales</taxon>
        <taxon>Nocardiaceae</taxon>
        <taxon>Nocardia</taxon>
    </lineage>
</organism>
<dbReference type="Proteomes" id="UP000183810">
    <property type="component" value="Chromosome"/>
</dbReference>
<dbReference type="InterPro" id="IPR016039">
    <property type="entry name" value="Thiolase-like"/>
</dbReference>
<evidence type="ECO:0000256" key="3">
    <source>
        <dbReference type="ARBA" id="ARBA00022679"/>
    </source>
</evidence>
<accession>A0A1J0VTW6</accession>
<dbReference type="InterPro" id="IPR020613">
    <property type="entry name" value="Thiolase_CS"/>
</dbReference>
<protein>
    <recommendedName>
        <fullName evidence="1">propanoyl-CoA C-acyltransferase</fullName>
        <ecNumber evidence="1">2.3.1.176</ecNumber>
    </recommendedName>
    <alternativeName>
        <fullName evidence="6">Propanoyl-CoA C-acyltransferase</fullName>
    </alternativeName>
</protein>
<dbReference type="RefSeq" id="WP_071928645.1">
    <property type="nucleotide sequence ID" value="NZ_CP018082.1"/>
</dbReference>
<dbReference type="PIRSF" id="PIRSF000429">
    <property type="entry name" value="Ac-CoA_Ac_transf"/>
    <property type="match status" value="1"/>
</dbReference>
<dbReference type="SUPFAM" id="SSF53901">
    <property type="entry name" value="Thiolase-like"/>
    <property type="match status" value="2"/>
</dbReference>
<dbReference type="InterPro" id="IPR020616">
    <property type="entry name" value="Thiolase_N"/>
</dbReference>
<evidence type="ECO:0000256" key="2">
    <source>
        <dbReference type="ARBA" id="ARBA00022448"/>
    </source>
</evidence>
<evidence type="ECO:0000256" key="5">
    <source>
        <dbReference type="ARBA" id="ARBA00023121"/>
    </source>
</evidence>
<evidence type="ECO:0000259" key="7">
    <source>
        <dbReference type="Pfam" id="PF00108"/>
    </source>
</evidence>
<evidence type="ECO:0000313" key="9">
    <source>
        <dbReference type="EMBL" id="APE35457.1"/>
    </source>
</evidence>
<reference evidence="9" key="1">
    <citation type="submission" date="2016-11" db="EMBL/GenBank/DDBJ databases">
        <authorList>
            <person name="Jaros S."/>
            <person name="Januszkiewicz K."/>
            <person name="Wedrychowicz H."/>
        </authorList>
    </citation>
    <scope>NUCLEOTIDE SEQUENCE [LARGE SCALE GENOMIC DNA]</scope>
    <source>
        <strain evidence="9">Y48</strain>
    </source>
</reference>
<evidence type="ECO:0000313" key="10">
    <source>
        <dbReference type="Proteomes" id="UP000183810"/>
    </source>
</evidence>
<evidence type="ECO:0000256" key="6">
    <source>
        <dbReference type="ARBA" id="ARBA00032316"/>
    </source>
</evidence>
<proteinExistence type="predicted"/>
<keyword evidence="2" id="KW-0813">Transport</keyword>